<gene>
    <name evidence="2" type="ORF">GCM10022247_64580</name>
</gene>
<evidence type="ECO:0000313" key="3">
    <source>
        <dbReference type="Proteomes" id="UP001501747"/>
    </source>
</evidence>
<sequence>MARLEWEGLPLTVRRAVSAHTGTVSGAHSPPAGRGSDLATTLHTATGLLFCKGIRVDEPTTWTHRAEAALNPHLPDVVPRLLWTVEVAGWLLLGFEHIAGRHADLGPDSPDLPMVADAVTVLQRENRAAREVSLRRFADRLTTIAPWTRLRDDPPLDLPTWQRERLDEFVDAQAAAARATDGESVIHADLHPLNILVADKARVVDWAWASRAARWVDLELLGIRLVVAGHTPAAARAWLTEKFSAPVDPGIRWAFAITMCGLWEYRSRSAPAGHWPFLVAAARAWARHHDPSARSTVDG</sequence>
<dbReference type="EMBL" id="BAABAL010000019">
    <property type="protein sequence ID" value="GAA4030581.1"/>
    <property type="molecule type" value="Genomic_DNA"/>
</dbReference>
<accession>A0ABP7TSF4</accession>
<evidence type="ECO:0000259" key="1">
    <source>
        <dbReference type="Pfam" id="PF01636"/>
    </source>
</evidence>
<dbReference type="RefSeq" id="WP_344883330.1">
    <property type="nucleotide sequence ID" value="NZ_BAABAL010000019.1"/>
</dbReference>
<comment type="caution">
    <text evidence="2">The sequence shown here is derived from an EMBL/GenBank/DDBJ whole genome shotgun (WGS) entry which is preliminary data.</text>
</comment>
<dbReference type="InterPro" id="IPR011009">
    <property type="entry name" value="Kinase-like_dom_sf"/>
</dbReference>
<proteinExistence type="predicted"/>
<dbReference type="Gene3D" id="3.90.1200.10">
    <property type="match status" value="1"/>
</dbReference>
<evidence type="ECO:0000313" key="2">
    <source>
        <dbReference type="EMBL" id="GAA4030581.1"/>
    </source>
</evidence>
<name>A0ABP7TSF4_9PSEU</name>
<dbReference type="Pfam" id="PF01636">
    <property type="entry name" value="APH"/>
    <property type="match status" value="1"/>
</dbReference>
<keyword evidence="3" id="KW-1185">Reference proteome</keyword>
<feature type="domain" description="Aminoglycoside phosphotransferase" evidence="1">
    <location>
        <begin position="64"/>
        <end position="222"/>
    </location>
</feature>
<dbReference type="SUPFAM" id="SSF56112">
    <property type="entry name" value="Protein kinase-like (PK-like)"/>
    <property type="match status" value="1"/>
</dbReference>
<dbReference type="InterPro" id="IPR002575">
    <property type="entry name" value="Aminoglycoside_PTrfase"/>
</dbReference>
<protein>
    <recommendedName>
        <fullName evidence="1">Aminoglycoside phosphotransferase domain-containing protein</fullName>
    </recommendedName>
</protein>
<organism evidence="2 3">
    <name type="scientific">Allokutzneria multivorans</name>
    <dbReference type="NCBI Taxonomy" id="1142134"/>
    <lineage>
        <taxon>Bacteria</taxon>
        <taxon>Bacillati</taxon>
        <taxon>Actinomycetota</taxon>
        <taxon>Actinomycetes</taxon>
        <taxon>Pseudonocardiales</taxon>
        <taxon>Pseudonocardiaceae</taxon>
        <taxon>Allokutzneria</taxon>
    </lineage>
</organism>
<reference evidence="3" key="1">
    <citation type="journal article" date="2019" name="Int. J. Syst. Evol. Microbiol.">
        <title>The Global Catalogue of Microorganisms (GCM) 10K type strain sequencing project: providing services to taxonomists for standard genome sequencing and annotation.</title>
        <authorList>
            <consortium name="The Broad Institute Genomics Platform"/>
            <consortium name="The Broad Institute Genome Sequencing Center for Infectious Disease"/>
            <person name="Wu L."/>
            <person name="Ma J."/>
        </authorList>
    </citation>
    <scope>NUCLEOTIDE SEQUENCE [LARGE SCALE GENOMIC DNA]</scope>
    <source>
        <strain evidence="3">JCM 17342</strain>
    </source>
</reference>
<dbReference type="Proteomes" id="UP001501747">
    <property type="component" value="Unassembled WGS sequence"/>
</dbReference>